<dbReference type="Gene3D" id="3.40.50.1820">
    <property type="entry name" value="alpha/beta hydrolase"/>
    <property type="match status" value="1"/>
</dbReference>
<evidence type="ECO:0000256" key="1">
    <source>
        <dbReference type="ARBA" id="ARBA00022801"/>
    </source>
</evidence>
<dbReference type="InterPro" id="IPR050300">
    <property type="entry name" value="GDXG_lipolytic_enzyme"/>
</dbReference>
<evidence type="ECO:0000259" key="2">
    <source>
        <dbReference type="Pfam" id="PF07859"/>
    </source>
</evidence>
<evidence type="ECO:0000313" key="4">
    <source>
        <dbReference type="EMBL" id="TCU88431.1"/>
    </source>
</evidence>
<dbReference type="PANTHER" id="PTHR48081">
    <property type="entry name" value="AB HYDROLASE SUPERFAMILY PROTEIN C4A8.06C"/>
    <property type="match status" value="1"/>
</dbReference>
<gene>
    <name evidence="3" type="primary">lip2</name>
    <name evidence="4" type="ORF">EV682_10314</name>
    <name evidence="3" type="ORF">NCTC11159_02570</name>
</gene>
<dbReference type="Pfam" id="PF07859">
    <property type="entry name" value="Abhydrolase_3"/>
    <property type="match status" value="1"/>
</dbReference>
<dbReference type="Proteomes" id="UP000295794">
    <property type="component" value="Unassembled WGS sequence"/>
</dbReference>
<keyword evidence="1 3" id="KW-0378">Hydrolase</keyword>
<dbReference type="EC" id="3.1.1.3" evidence="3"/>
<dbReference type="AlphaFoldDB" id="A0A377Q9J8"/>
<dbReference type="RefSeq" id="WP_115227696.1">
    <property type="nucleotide sequence ID" value="NZ_CAWOLO010000003.1"/>
</dbReference>
<dbReference type="PANTHER" id="PTHR48081:SF8">
    <property type="entry name" value="ALPHA_BETA HYDROLASE FOLD-3 DOMAIN-CONTAINING PROTEIN-RELATED"/>
    <property type="match status" value="1"/>
</dbReference>
<proteinExistence type="predicted"/>
<dbReference type="Proteomes" id="UP000255108">
    <property type="component" value="Unassembled WGS sequence"/>
</dbReference>
<dbReference type="EMBL" id="UGHR01000001">
    <property type="protein sequence ID" value="STQ91497.1"/>
    <property type="molecule type" value="Genomic_DNA"/>
</dbReference>
<dbReference type="EMBL" id="SMBT01000003">
    <property type="protein sequence ID" value="TCU88431.1"/>
    <property type="molecule type" value="Genomic_DNA"/>
</dbReference>
<dbReference type="SUPFAM" id="SSF53474">
    <property type="entry name" value="alpha/beta-Hydrolases"/>
    <property type="match status" value="1"/>
</dbReference>
<name>A0A377Q9J8_9NEIS</name>
<evidence type="ECO:0000313" key="5">
    <source>
        <dbReference type="Proteomes" id="UP000255108"/>
    </source>
</evidence>
<evidence type="ECO:0000313" key="6">
    <source>
        <dbReference type="Proteomes" id="UP000295794"/>
    </source>
</evidence>
<feature type="domain" description="Alpha/beta hydrolase fold-3" evidence="2">
    <location>
        <begin position="83"/>
        <end position="288"/>
    </location>
</feature>
<dbReference type="InterPro" id="IPR013094">
    <property type="entry name" value="AB_hydrolase_3"/>
</dbReference>
<dbReference type="GO" id="GO:0004806">
    <property type="term" value="F:triacylglycerol lipase activity"/>
    <property type="evidence" value="ECO:0007669"/>
    <property type="project" value="UniProtKB-EC"/>
</dbReference>
<dbReference type="InterPro" id="IPR029058">
    <property type="entry name" value="AB_hydrolase_fold"/>
</dbReference>
<accession>A0A377Q9J8</accession>
<organism evidence="3 5">
    <name type="scientific">Iodobacter fluviatilis</name>
    <dbReference type="NCBI Taxonomy" id="537"/>
    <lineage>
        <taxon>Bacteria</taxon>
        <taxon>Pseudomonadati</taxon>
        <taxon>Pseudomonadota</taxon>
        <taxon>Betaproteobacteria</taxon>
        <taxon>Neisseriales</taxon>
        <taxon>Chitinibacteraceae</taxon>
        <taxon>Iodobacter</taxon>
    </lineage>
</organism>
<evidence type="ECO:0000313" key="3">
    <source>
        <dbReference type="EMBL" id="STQ91497.1"/>
    </source>
</evidence>
<dbReference type="OrthoDB" id="9794445at2"/>
<reference evidence="4 6" key="2">
    <citation type="submission" date="2019-03" db="EMBL/GenBank/DDBJ databases">
        <title>Genomic Encyclopedia of Type Strains, Phase IV (KMG-IV): sequencing the most valuable type-strain genomes for metagenomic binning, comparative biology and taxonomic classification.</title>
        <authorList>
            <person name="Goeker M."/>
        </authorList>
    </citation>
    <scope>NUCLEOTIDE SEQUENCE [LARGE SCALE GENOMIC DNA]</scope>
    <source>
        <strain evidence="4 6">DSM 3764</strain>
    </source>
</reference>
<reference evidence="3 5" key="1">
    <citation type="submission" date="2018-06" db="EMBL/GenBank/DDBJ databases">
        <authorList>
            <consortium name="Pathogen Informatics"/>
            <person name="Doyle S."/>
        </authorList>
    </citation>
    <scope>NUCLEOTIDE SEQUENCE [LARGE SCALE GENOMIC DNA]</scope>
    <source>
        <strain evidence="3 5">NCTC11159</strain>
    </source>
</reference>
<protein>
    <submittedName>
        <fullName evidence="4">Acetyl esterase/lipase</fullName>
    </submittedName>
    <submittedName>
        <fullName evidence="3">Lipase 2</fullName>
        <ecNumber evidence="3">3.1.1.3</ecNumber>
    </submittedName>
</protein>
<keyword evidence="6" id="KW-1185">Reference proteome</keyword>
<sequence>MRQLSPKISPWLATFNQQLSKLQANGYKPTCTNIREGLAYLTAVFVTDIPPIPWVQDDLAPSSRYKVPVRIYHPNPSRTLPVLVYFHGGGHMAGGITVYDAICRKIATAAQHIVVSVDYRLAPECPYPAGADDAFSVVKHIWEILDQRQLQYKRQLSIGGDSAGGALSATIASIAQFDPSIRIHAQLLIYPSLDYTLSAPSLDENGTGYLVTKEKVTWYFNNYFQHNEDRKAASPLFAEFSANLPPTLVISAEFCPLRDEGIAYLARLKKAGVASDHLHFADLPHAFLNLENLVKEECQRAYQSMGAWLNLKKNDAENESQK</sequence>